<sequence length="129" mass="14435">MKHDDAGELDAYSEILGRVRALCMSFPGTSEKLSHGAPSFFVAEKKSFVQYRHNHHNDGKVALWCAAPPGMQAMLIDSEPSVYFRPAYVGHLGWIGVRLDRSIGWDELVGVIQEAYLTRAPKKFIAMLK</sequence>
<dbReference type="Proteomes" id="UP000518605">
    <property type="component" value="Unassembled WGS sequence"/>
</dbReference>
<gene>
    <name evidence="1" type="ORF">FHS16_001988</name>
</gene>
<dbReference type="InterPro" id="IPR058532">
    <property type="entry name" value="YjbR/MT2646/Rv2570-like"/>
</dbReference>
<name>A0A7W5C6Q6_9BACL</name>
<evidence type="ECO:0008006" key="3">
    <source>
        <dbReference type="Google" id="ProtNLM"/>
    </source>
</evidence>
<dbReference type="Gene3D" id="3.90.1150.30">
    <property type="match status" value="1"/>
</dbReference>
<evidence type="ECO:0000313" key="2">
    <source>
        <dbReference type="Proteomes" id="UP000518605"/>
    </source>
</evidence>
<dbReference type="SUPFAM" id="SSF142906">
    <property type="entry name" value="YjbR-like"/>
    <property type="match status" value="1"/>
</dbReference>
<accession>A0A7W5C6Q6</accession>
<comment type="caution">
    <text evidence="1">The sequence shown here is derived from an EMBL/GenBank/DDBJ whole genome shotgun (WGS) entry which is preliminary data.</text>
</comment>
<reference evidence="1 2" key="1">
    <citation type="submission" date="2020-08" db="EMBL/GenBank/DDBJ databases">
        <title>Genomic Encyclopedia of Type Strains, Phase III (KMG-III): the genomes of soil and plant-associated and newly described type strains.</title>
        <authorList>
            <person name="Whitman W."/>
        </authorList>
    </citation>
    <scope>NUCLEOTIDE SEQUENCE [LARGE SCALE GENOMIC DNA]</scope>
    <source>
        <strain evidence="1 2">CECT 8234</strain>
    </source>
</reference>
<dbReference type="InterPro" id="IPR038056">
    <property type="entry name" value="YjbR-like_sf"/>
</dbReference>
<organism evidence="1 2">
    <name type="scientific">Paenibacillus endophyticus</name>
    <dbReference type="NCBI Taxonomy" id="1294268"/>
    <lineage>
        <taxon>Bacteria</taxon>
        <taxon>Bacillati</taxon>
        <taxon>Bacillota</taxon>
        <taxon>Bacilli</taxon>
        <taxon>Bacillales</taxon>
        <taxon>Paenibacillaceae</taxon>
        <taxon>Paenibacillus</taxon>
    </lineage>
</organism>
<evidence type="ECO:0000313" key="1">
    <source>
        <dbReference type="EMBL" id="MBB3151942.1"/>
    </source>
</evidence>
<dbReference type="RefSeq" id="WP_246431694.1">
    <property type="nucleotide sequence ID" value="NZ_CBCSLB010000003.1"/>
</dbReference>
<dbReference type="EMBL" id="JACHXW010000005">
    <property type="protein sequence ID" value="MBB3151942.1"/>
    <property type="molecule type" value="Genomic_DNA"/>
</dbReference>
<proteinExistence type="predicted"/>
<keyword evidence="2" id="KW-1185">Reference proteome</keyword>
<dbReference type="Pfam" id="PF04237">
    <property type="entry name" value="YjbR"/>
    <property type="match status" value="1"/>
</dbReference>
<protein>
    <recommendedName>
        <fullName evidence="3">MmcQ/YjbR family DNA-binding protein</fullName>
    </recommendedName>
</protein>
<dbReference type="AlphaFoldDB" id="A0A7W5C6Q6"/>